<organism evidence="1">
    <name type="scientific">Macaca fascicularis</name>
    <name type="common">Crab-eating macaque</name>
    <name type="synonym">Cynomolgus monkey</name>
    <dbReference type="NCBI Taxonomy" id="9541"/>
    <lineage>
        <taxon>Eukaryota</taxon>
        <taxon>Metazoa</taxon>
        <taxon>Chordata</taxon>
        <taxon>Craniata</taxon>
        <taxon>Vertebrata</taxon>
        <taxon>Euteleostomi</taxon>
        <taxon>Mammalia</taxon>
        <taxon>Eutheria</taxon>
        <taxon>Euarchontoglires</taxon>
        <taxon>Primates</taxon>
        <taxon>Haplorrhini</taxon>
        <taxon>Catarrhini</taxon>
        <taxon>Cercopithecidae</taxon>
        <taxon>Cercopithecinae</taxon>
        <taxon>Macaca</taxon>
    </lineage>
</organism>
<dbReference type="EMBL" id="AB172413">
    <property type="protein sequence ID" value="BAE89475.1"/>
    <property type="molecule type" value="mRNA"/>
</dbReference>
<accession>I7GMR4</accession>
<evidence type="ECO:0000313" key="1">
    <source>
        <dbReference type="EMBL" id="BAE89475.1"/>
    </source>
</evidence>
<reference evidence="1" key="1">
    <citation type="journal article" date="2007" name="PLoS Biol.">
        <title>Rate of evolution in brain-expressed genes in humans and other primates.</title>
        <authorList>
            <person name="Wang H.-Y."/>
            <person name="Chien H.-C."/>
            <person name="Osada N."/>
            <person name="Hashimoto K."/>
            <person name="Sugano S."/>
            <person name="Gojobori T."/>
            <person name="Chou C.-K."/>
            <person name="Tsai S.-F."/>
            <person name="Wu C.-I."/>
            <person name="Shen C.-K.J."/>
        </authorList>
    </citation>
    <scope>NUCLEOTIDE SEQUENCE</scope>
</reference>
<protein>
    <submittedName>
        <fullName evidence="1">Macaca fascicularis brain cDNA clone: QflA-18013, similar to human KIAA0663 gene product (KIAA0663), mRNA, RefSeq: NM_014827.2</fullName>
    </submittedName>
</protein>
<proteinExistence type="evidence at transcript level"/>
<dbReference type="AlphaFoldDB" id="I7GMR4"/>
<name>I7GMR4_MACFA</name>
<sequence length="45" mass="5113">MKLFAHYGKKGAVFDRCAGFGTWRLIKNAVKFLVIGKISQRDVKN</sequence>